<dbReference type="Pfam" id="PF00953">
    <property type="entry name" value="Glycos_transf_4"/>
    <property type="match status" value="1"/>
</dbReference>
<evidence type="ECO:0000256" key="9">
    <source>
        <dbReference type="ARBA" id="ARBA00023136"/>
    </source>
</evidence>
<gene>
    <name evidence="12 14" type="primary">mraY</name>
    <name evidence="14" type="ORF">PQO03_08075</name>
</gene>
<dbReference type="InterPro" id="IPR003524">
    <property type="entry name" value="PNAcMuramoyl-5peptid_Trfase"/>
</dbReference>
<dbReference type="PROSITE" id="PS01348">
    <property type="entry name" value="MRAY_2"/>
    <property type="match status" value="1"/>
</dbReference>
<evidence type="ECO:0000256" key="11">
    <source>
        <dbReference type="ARBA" id="ARBA00023316"/>
    </source>
</evidence>
<feature type="transmembrane region" description="Helical" evidence="12">
    <location>
        <begin position="295"/>
        <end position="317"/>
    </location>
</feature>
<evidence type="ECO:0000256" key="5">
    <source>
        <dbReference type="ARBA" id="ARBA00022692"/>
    </source>
</evidence>
<dbReference type="EMBL" id="CP117811">
    <property type="protein sequence ID" value="WDE95674.1"/>
    <property type="molecule type" value="Genomic_DNA"/>
</dbReference>
<evidence type="ECO:0000256" key="10">
    <source>
        <dbReference type="ARBA" id="ARBA00023306"/>
    </source>
</evidence>
<evidence type="ECO:0000313" key="15">
    <source>
        <dbReference type="Proteomes" id="UP001214250"/>
    </source>
</evidence>
<dbReference type="InterPro" id="IPR000715">
    <property type="entry name" value="Glycosyl_transferase_4"/>
</dbReference>
<keyword evidence="12" id="KW-1003">Cell membrane</keyword>
<evidence type="ECO:0000256" key="1">
    <source>
        <dbReference type="ARBA" id="ARBA00004141"/>
    </source>
</evidence>
<evidence type="ECO:0000256" key="4">
    <source>
        <dbReference type="ARBA" id="ARBA00022679"/>
    </source>
</evidence>
<keyword evidence="5 12" id="KW-0812">Transmembrane</keyword>
<comment type="cofactor">
    <cofactor evidence="12">
        <name>Mg(2+)</name>
        <dbReference type="ChEBI" id="CHEBI:18420"/>
    </cofactor>
</comment>
<dbReference type="PANTHER" id="PTHR22926:SF5">
    <property type="entry name" value="PHOSPHO-N-ACETYLMURAMOYL-PENTAPEPTIDE-TRANSFERASE HOMOLOG"/>
    <property type="match status" value="1"/>
</dbReference>
<evidence type="ECO:0000256" key="12">
    <source>
        <dbReference type="HAMAP-Rule" id="MF_00038"/>
    </source>
</evidence>
<dbReference type="EC" id="2.7.8.13" evidence="12 13"/>
<feature type="transmembrane region" description="Helical" evidence="12">
    <location>
        <begin position="269"/>
        <end position="289"/>
    </location>
</feature>
<reference evidence="14 15" key="1">
    <citation type="submission" date="2023-02" db="EMBL/GenBank/DDBJ databases">
        <title>Genome sequence of Lentisphaera profundi SAORIC-696.</title>
        <authorList>
            <person name="Kim e."/>
            <person name="Cho J.-C."/>
            <person name="Choi A."/>
            <person name="Kang I."/>
        </authorList>
    </citation>
    <scope>NUCLEOTIDE SEQUENCE [LARGE SCALE GENOMIC DNA]</scope>
    <source>
        <strain evidence="14 15">SAORIC-696</strain>
    </source>
</reference>
<dbReference type="Proteomes" id="UP001214250">
    <property type="component" value="Chromosome 1"/>
</dbReference>
<feature type="transmembrane region" description="Helical" evidence="12">
    <location>
        <begin position="97"/>
        <end position="115"/>
    </location>
</feature>
<comment type="catalytic activity">
    <reaction evidence="12">
        <text>UDP-N-acetyl-alpha-D-muramoyl-L-alanyl-gamma-D-glutamyl-meso-2,6-diaminopimeloyl-D-alanyl-D-alanine + di-trans,octa-cis-undecaprenyl phosphate = di-trans,octa-cis-undecaprenyl diphospho-N-acetyl-alpha-D-muramoyl-L-alanyl-D-glutamyl-meso-2,6-diaminopimeloyl-D-alanyl-D-alanine + UMP</text>
        <dbReference type="Rhea" id="RHEA:28386"/>
        <dbReference type="ChEBI" id="CHEBI:57865"/>
        <dbReference type="ChEBI" id="CHEBI:60392"/>
        <dbReference type="ChEBI" id="CHEBI:61386"/>
        <dbReference type="ChEBI" id="CHEBI:61387"/>
        <dbReference type="EC" id="2.7.8.13"/>
    </reaction>
</comment>
<keyword evidence="9 12" id="KW-0472">Membrane</keyword>
<sequence length="367" mass="40249">MLYWLSEYENSPLRIFKYLTFRSAGAAALAFLIVVIFAPAMIRFLKEFAIAPQRLAGFVSEEELCEIKGKTPAMGGILIILAVLVSTLLWARLDLMVTRLCLMVMLSFGLLGFWDDFRKVRRMKGPLGNDGVSGKLRLFAEMIIAIAAIFILFRAPDTRDSAPLLTIPFMKEALLYMPMWVAMIYGVFVLWGTGNGVNISDGMDGLATGAMIISMMSYMIIAYLCGNMTYSEYLSTPYIKGCGEAAVFGAAIVGACMGFLWYNSKPAAMFMGDTGSLALGGSLGIMAIIVKQEMILPIIGGVFVMEAGSSLLQTLYYKATGGKRIFLMAPVHHHFQKKGWSETQIVTRFWIIGAICAAVGLATLKIR</sequence>
<keyword evidence="12" id="KW-0460">Magnesium</keyword>
<feature type="transmembrane region" description="Helical" evidence="12">
    <location>
        <begin position="345"/>
        <end position="364"/>
    </location>
</feature>
<evidence type="ECO:0000313" key="14">
    <source>
        <dbReference type="EMBL" id="WDE95674.1"/>
    </source>
</evidence>
<evidence type="ECO:0000256" key="8">
    <source>
        <dbReference type="ARBA" id="ARBA00022989"/>
    </source>
</evidence>
<keyword evidence="3 12" id="KW-0132">Cell division</keyword>
<feature type="transmembrane region" description="Helical" evidence="12">
    <location>
        <begin position="20"/>
        <end position="45"/>
    </location>
</feature>
<dbReference type="RefSeq" id="WP_274149390.1">
    <property type="nucleotide sequence ID" value="NZ_CP117811.1"/>
</dbReference>
<feature type="transmembrane region" description="Helical" evidence="12">
    <location>
        <begin position="73"/>
        <end position="91"/>
    </location>
</feature>
<comment type="function">
    <text evidence="12">Catalyzes the initial step of the lipid cycle reactions in the biosynthesis of the cell wall peptidoglycan: transfers peptidoglycan precursor phospho-MurNAc-pentapeptide from UDP-MurNAc-pentapeptide onto the lipid carrier undecaprenyl phosphate, yielding undecaprenyl-pyrophosphoryl-MurNAc-pentapeptide, known as lipid I.</text>
</comment>
<dbReference type="GO" id="GO:0016740">
    <property type="term" value="F:transferase activity"/>
    <property type="evidence" value="ECO:0007669"/>
    <property type="project" value="UniProtKB-KW"/>
</dbReference>
<evidence type="ECO:0000256" key="7">
    <source>
        <dbReference type="ARBA" id="ARBA00022984"/>
    </source>
</evidence>
<comment type="pathway">
    <text evidence="12">Cell wall biogenesis; peptidoglycan biosynthesis.</text>
</comment>
<dbReference type="NCBIfam" id="TIGR00445">
    <property type="entry name" value="mraY"/>
    <property type="match status" value="1"/>
</dbReference>
<keyword evidence="8 12" id="KW-1133">Transmembrane helix</keyword>
<evidence type="ECO:0000256" key="3">
    <source>
        <dbReference type="ARBA" id="ARBA00022618"/>
    </source>
</evidence>
<feature type="transmembrane region" description="Helical" evidence="12">
    <location>
        <begin position="245"/>
        <end position="262"/>
    </location>
</feature>
<organism evidence="14 15">
    <name type="scientific">Lentisphaera profundi</name>
    <dbReference type="NCBI Taxonomy" id="1658616"/>
    <lineage>
        <taxon>Bacteria</taxon>
        <taxon>Pseudomonadati</taxon>
        <taxon>Lentisphaerota</taxon>
        <taxon>Lentisphaeria</taxon>
        <taxon>Lentisphaerales</taxon>
        <taxon>Lentisphaeraceae</taxon>
        <taxon>Lentisphaera</taxon>
    </lineage>
</organism>
<dbReference type="PANTHER" id="PTHR22926">
    <property type="entry name" value="PHOSPHO-N-ACETYLMURAMOYL-PENTAPEPTIDE-TRANSFERASE"/>
    <property type="match status" value="1"/>
</dbReference>
<keyword evidence="4 12" id="KW-0808">Transferase</keyword>
<accession>A0ABY7VPM5</accession>
<keyword evidence="12" id="KW-0479">Metal-binding</keyword>
<proteinExistence type="inferred from homology"/>
<evidence type="ECO:0000256" key="6">
    <source>
        <dbReference type="ARBA" id="ARBA00022960"/>
    </source>
</evidence>
<comment type="subcellular location">
    <subcellularLocation>
        <location evidence="12">Cell membrane</location>
        <topology evidence="12">Multi-pass membrane protein</topology>
    </subcellularLocation>
    <subcellularLocation>
        <location evidence="1">Membrane</location>
        <topology evidence="1">Multi-pass membrane protein</topology>
    </subcellularLocation>
</comment>
<feature type="transmembrane region" description="Helical" evidence="12">
    <location>
        <begin position="173"/>
        <end position="193"/>
    </location>
</feature>
<dbReference type="InterPro" id="IPR018480">
    <property type="entry name" value="PNAcMuramoyl-5peptid_Trfase_CS"/>
</dbReference>
<keyword evidence="11 12" id="KW-0961">Cell wall biogenesis/degradation</keyword>
<feature type="transmembrane region" description="Helical" evidence="12">
    <location>
        <begin position="205"/>
        <end position="225"/>
    </location>
</feature>
<keyword evidence="10 12" id="KW-0131">Cell cycle</keyword>
<feature type="transmembrane region" description="Helical" evidence="12">
    <location>
        <begin position="136"/>
        <end position="153"/>
    </location>
</feature>
<dbReference type="HAMAP" id="MF_00038">
    <property type="entry name" value="MraY"/>
    <property type="match status" value="1"/>
</dbReference>
<evidence type="ECO:0000256" key="13">
    <source>
        <dbReference type="NCBIfam" id="TIGR00445"/>
    </source>
</evidence>
<keyword evidence="6 12" id="KW-0133">Cell shape</keyword>
<keyword evidence="7 12" id="KW-0573">Peptidoglycan synthesis</keyword>
<comment type="similarity">
    <text evidence="2 12">Belongs to the glycosyltransferase 4 family. MraY subfamily.</text>
</comment>
<name>A0ABY7VPM5_9BACT</name>
<dbReference type="CDD" id="cd06852">
    <property type="entry name" value="GT_MraY"/>
    <property type="match status" value="1"/>
</dbReference>
<keyword evidence="15" id="KW-1185">Reference proteome</keyword>
<evidence type="ECO:0000256" key="2">
    <source>
        <dbReference type="ARBA" id="ARBA00005583"/>
    </source>
</evidence>
<protein>
    <recommendedName>
        <fullName evidence="12 13">Phospho-N-acetylmuramoyl-pentapeptide-transferase</fullName>
        <ecNumber evidence="12 13">2.7.8.13</ecNumber>
    </recommendedName>
    <alternativeName>
        <fullName evidence="12">UDP-MurNAc-pentapeptide phosphotransferase</fullName>
    </alternativeName>
</protein>